<feature type="signal peptide" evidence="1">
    <location>
        <begin position="1"/>
        <end position="19"/>
    </location>
</feature>
<gene>
    <name evidence="3" type="ORF">A7D45_18570</name>
    <name evidence="4" type="ORF">EKD96_12750</name>
    <name evidence="2" type="ORF">GC609_10330</name>
</gene>
<sequence length="113" mass="12630">MKKALLAFSLLTMAGCSSMQDLRKEPASNSYQSKKQIDAVAECILGGWQEESQKYGSVFIQPYDGGKTVFTQSQLEMVDLISDGGITKIEFRHQGGLFAYRINSRIKVIERCI</sequence>
<evidence type="ECO:0000256" key="1">
    <source>
        <dbReference type="SAM" id="SignalP"/>
    </source>
</evidence>
<protein>
    <recommendedName>
        <fullName evidence="5">Lipoprotein</fullName>
    </recommendedName>
</protein>
<reference evidence="4" key="2">
    <citation type="submission" date="2019-01" db="EMBL/GenBank/DDBJ databases">
        <title>Whole genome sequencing of Salmonella enterica.</title>
        <authorList>
            <person name="Cao G."/>
        </authorList>
    </citation>
    <scope>NUCLEOTIDE SEQUENCE [LARGE SCALE GENOMIC DNA]</scope>
    <source>
        <strain evidence="4">CFSAN074594</strain>
    </source>
</reference>
<proteinExistence type="predicted"/>
<feature type="chain" id="PRO_5036032465" description="Lipoprotein" evidence="1">
    <location>
        <begin position="20"/>
        <end position="113"/>
    </location>
</feature>
<dbReference type="Proteomes" id="UP000839618">
    <property type="component" value="Unassembled WGS sequence"/>
</dbReference>
<name>A0A232SFM6_SALER</name>
<reference evidence="2" key="3">
    <citation type="submission" date="2019-10" db="EMBL/GenBank/DDBJ databases">
        <authorList>
            <consortium name="PulseNet: The National Subtyping Network for Foodborne Disease Surveillance"/>
            <person name="Tarr C.L."/>
            <person name="Trees E."/>
            <person name="Katz L.S."/>
            <person name="Carleton-Romer H.A."/>
            <person name="Stroika S."/>
            <person name="Kucerova Z."/>
            <person name="Roache K.F."/>
            <person name="Sabol A.L."/>
            <person name="Besser J."/>
            <person name="Gerner-Smidt P."/>
        </authorList>
    </citation>
    <scope>NUCLEOTIDE SEQUENCE [LARGE SCALE GENOMIC DNA]</scope>
    <source>
        <strain evidence="2">PNUSAS109563</strain>
    </source>
</reference>
<dbReference type="EMBL" id="AAMGXV010000004">
    <property type="protein sequence ID" value="EDH2515632.1"/>
    <property type="molecule type" value="Genomic_DNA"/>
</dbReference>
<keyword evidence="1" id="KW-0732">Signal</keyword>
<dbReference type="PROSITE" id="PS51257">
    <property type="entry name" value="PROKAR_LIPOPROTEIN"/>
    <property type="match status" value="1"/>
</dbReference>
<evidence type="ECO:0008006" key="5">
    <source>
        <dbReference type="Google" id="ProtNLM"/>
    </source>
</evidence>
<evidence type="ECO:0000313" key="4">
    <source>
        <dbReference type="EMBL" id="RXL21372.1"/>
    </source>
</evidence>
<dbReference type="EMBL" id="SDIQ01000019">
    <property type="protein sequence ID" value="RXL21372.1"/>
    <property type="molecule type" value="Genomic_DNA"/>
</dbReference>
<reference evidence="3" key="1">
    <citation type="submission" date="2018-08" db="EMBL/GenBank/DDBJ databases">
        <title>Whole genome sequencing of Salmonella enterica serotype newport.</title>
        <authorList>
            <person name="Bell R."/>
        </authorList>
    </citation>
    <scope>NUCLEOTIDE SEQUENCE [LARGE SCALE GENOMIC DNA]</scope>
    <source>
        <strain evidence="3">CFSAN048053</strain>
    </source>
</reference>
<accession>A0A232SFM6</accession>
<comment type="caution">
    <text evidence="4">The sequence shown here is derived from an EMBL/GenBank/DDBJ whole genome shotgun (WGS) entry which is preliminary data.</text>
</comment>
<organism evidence="4">
    <name type="scientific">Salmonella enterica</name>
    <name type="common">Salmonella choleraesuis</name>
    <dbReference type="NCBI Taxonomy" id="28901"/>
    <lineage>
        <taxon>Bacteria</taxon>
        <taxon>Pseudomonadati</taxon>
        <taxon>Pseudomonadota</taxon>
        <taxon>Gammaproteobacteria</taxon>
        <taxon>Enterobacterales</taxon>
        <taxon>Enterobacteriaceae</taxon>
        <taxon>Salmonella</taxon>
    </lineage>
</organism>
<dbReference type="Proteomes" id="UP000839536">
    <property type="component" value="Unassembled WGS sequence"/>
</dbReference>
<dbReference type="Proteomes" id="UP000885256">
    <property type="component" value="Unassembled WGS sequence"/>
</dbReference>
<dbReference type="AlphaFoldDB" id="A0A232SFM6"/>
<evidence type="ECO:0000313" key="2">
    <source>
        <dbReference type="EMBL" id="EDH2515632.1"/>
    </source>
</evidence>
<dbReference type="EMBL" id="QWJL01000018">
    <property type="protein sequence ID" value="RIP25949.1"/>
    <property type="molecule type" value="Genomic_DNA"/>
</dbReference>
<evidence type="ECO:0000313" key="3">
    <source>
        <dbReference type="EMBL" id="RIP25949.1"/>
    </source>
</evidence>
<dbReference type="RefSeq" id="WP_000709674.1">
    <property type="nucleotide sequence ID" value="NZ_JAIZAU010000003.1"/>
</dbReference>